<dbReference type="STRING" id="1706337.A0A341CUC4"/>
<dbReference type="FunFam" id="2.10.25.10:FF:000501">
    <property type="entry name" value="Crumbs 2, cell polarity complex component"/>
    <property type="match status" value="1"/>
</dbReference>
<evidence type="ECO:0000313" key="19">
    <source>
        <dbReference type="Proteomes" id="UP000252040"/>
    </source>
</evidence>
<evidence type="ECO:0000256" key="1">
    <source>
        <dbReference type="ARBA" id="ARBA00004247"/>
    </source>
</evidence>
<name>A0A341CUC4_NEOAA</name>
<comment type="caution">
    <text evidence="15">Lacks conserved residue(s) required for the propagation of feature annotation.</text>
</comment>
<dbReference type="InterPro" id="IPR001791">
    <property type="entry name" value="Laminin_G"/>
</dbReference>
<feature type="domain" description="EGF-like" evidence="18">
    <location>
        <begin position="312"/>
        <end position="349"/>
    </location>
</feature>
<dbReference type="SUPFAM" id="SSF57196">
    <property type="entry name" value="EGF/Laminin"/>
    <property type="match status" value="8"/>
</dbReference>
<feature type="domain" description="EGF-like" evidence="18">
    <location>
        <begin position="1134"/>
        <end position="1169"/>
    </location>
</feature>
<dbReference type="FunFam" id="2.10.25.10:FF:000122">
    <property type="entry name" value="Protein crumbs homolog 2"/>
    <property type="match status" value="1"/>
</dbReference>
<dbReference type="AlphaFoldDB" id="A0A341CUC4"/>
<protein>
    <recommendedName>
        <fullName evidence="13">Protein crumbs homolog 2</fullName>
    </recommendedName>
    <alternativeName>
        <fullName evidence="14">Crumbs-like protein 2</fullName>
    </alternativeName>
</protein>
<dbReference type="FunFam" id="2.10.25.10:FF:000282">
    <property type="entry name" value="Crumbs cell polarity complex component 2"/>
    <property type="match status" value="1"/>
</dbReference>
<feature type="disulfide bond" evidence="15">
    <location>
        <begin position="759"/>
        <end position="768"/>
    </location>
</feature>
<dbReference type="PROSITE" id="PS50025">
    <property type="entry name" value="LAM_G_DOMAIN"/>
    <property type="match status" value="1"/>
</dbReference>
<dbReference type="GO" id="GO:0032991">
    <property type="term" value="C:protein-containing complex"/>
    <property type="evidence" value="ECO:0007669"/>
    <property type="project" value="UniProtKB-ARBA"/>
</dbReference>
<feature type="domain" description="EGF-like" evidence="18">
    <location>
        <begin position="448"/>
        <end position="484"/>
    </location>
</feature>
<feature type="disulfide bond" evidence="15">
    <location>
        <begin position="554"/>
        <end position="563"/>
    </location>
</feature>
<dbReference type="FunFam" id="2.10.25.10:FF:000559">
    <property type="entry name" value="Crumbs 2, cell polarity complex component"/>
    <property type="match status" value="1"/>
</dbReference>
<gene>
    <name evidence="20" type="primary">CRB2</name>
</gene>
<feature type="domain" description="Laminin G" evidence="17">
    <location>
        <begin position="561"/>
        <end position="731"/>
    </location>
</feature>
<feature type="disulfide bond" evidence="15">
    <location>
        <begin position="474"/>
        <end position="483"/>
    </location>
</feature>
<dbReference type="PANTHER" id="PTHR12916:SF4">
    <property type="entry name" value="UNINFLATABLE, ISOFORM C"/>
    <property type="match status" value="1"/>
</dbReference>
<dbReference type="GO" id="GO:0007369">
    <property type="term" value="P:gastrulation"/>
    <property type="evidence" value="ECO:0007669"/>
    <property type="project" value="UniProtKB-KW"/>
</dbReference>
<dbReference type="InterPro" id="IPR013320">
    <property type="entry name" value="ConA-like_dom_sf"/>
</dbReference>
<feature type="domain" description="EGF-like" evidence="18">
    <location>
        <begin position="733"/>
        <end position="769"/>
    </location>
</feature>
<evidence type="ECO:0000256" key="16">
    <source>
        <dbReference type="SAM" id="Phobius"/>
    </source>
</evidence>
<proteinExistence type="inferred from homology"/>
<reference evidence="20" key="1">
    <citation type="submission" date="2025-08" db="UniProtKB">
        <authorList>
            <consortium name="RefSeq"/>
        </authorList>
    </citation>
    <scope>IDENTIFICATION</scope>
    <source>
        <tissue evidence="20">Meat</tissue>
    </source>
</reference>
<feature type="disulfide bond" evidence="15">
    <location>
        <begin position="512"/>
        <end position="521"/>
    </location>
</feature>
<evidence type="ECO:0000256" key="7">
    <source>
        <dbReference type="ARBA" id="ARBA00022989"/>
    </source>
</evidence>
<feature type="domain" description="EGF-like" evidence="18">
    <location>
        <begin position="486"/>
        <end position="522"/>
    </location>
</feature>
<feature type="domain" description="EGF-like" evidence="18">
    <location>
        <begin position="935"/>
        <end position="971"/>
    </location>
</feature>
<keyword evidence="8 16" id="KW-0472">Membrane</keyword>
<keyword evidence="11" id="KW-0306">Gastrulation</keyword>
<keyword evidence="10" id="KW-0325">Glycoprotein</keyword>
<evidence type="ECO:0000256" key="2">
    <source>
        <dbReference type="ARBA" id="ARBA00022475"/>
    </source>
</evidence>
<dbReference type="FunCoup" id="A0A341CUC4">
    <property type="interactions" value="542"/>
</dbReference>
<dbReference type="CDD" id="cd00110">
    <property type="entry name" value="LamG"/>
    <property type="match status" value="2"/>
</dbReference>
<dbReference type="Gene3D" id="2.10.25.10">
    <property type="entry name" value="Laminin"/>
    <property type="match status" value="10"/>
</dbReference>
<evidence type="ECO:0000256" key="13">
    <source>
        <dbReference type="ARBA" id="ARBA00072415"/>
    </source>
</evidence>
<feature type="domain" description="EGF-like" evidence="18">
    <location>
        <begin position="351"/>
        <end position="387"/>
    </location>
</feature>
<dbReference type="PANTHER" id="PTHR12916">
    <property type="entry name" value="CYTOCHROME C OXIDASE POLYPEPTIDE VIC-2"/>
    <property type="match status" value="1"/>
</dbReference>
<dbReference type="Gene3D" id="2.60.120.200">
    <property type="match status" value="2"/>
</dbReference>
<dbReference type="Pfam" id="PF02210">
    <property type="entry name" value="Laminin_G_2"/>
    <property type="match status" value="1"/>
</dbReference>
<dbReference type="PRINTS" id="PR00010">
    <property type="entry name" value="EGFBLOOD"/>
</dbReference>
<evidence type="ECO:0000256" key="3">
    <source>
        <dbReference type="ARBA" id="ARBA00022536"/>
    </source>
</evidence>
<keyword evidence="6" id="KW-0677">Repeat</keyword>
<accession>A0A341CUC4</accession>
<feature type="domain" description="EGF-like" evidence="18">
    <location>
        <begin position="274"/>
        <end position="310"/>
    </location>
</feature>
<dbReference type="SMART" id="SM00181">
    <property type="entry name" value="EGF"/>
    <property type="match status" value="11"/>
</dbReference>
<dbReference type="SMART" id="SM00179">
    <property type="entry name" value="EGF_CA"/>
    <property type="match status" value="9"/>
</dbReference>
<dbReference type="FunFam" id="2.10.25.10:FF:000372">
    <property type="entry name" value="protein crumbs homolog 2"/>
    <property type="match status" value="1"/>
</dbReference>
<dbReference type="SUPFAM" id="SSF49899">
    <property type="entry name" value="Concanavalin A-like lectins/glucanases"/>
    <property type="match status" value="3"/>
</dbReference>
<feature type="transmembrane region" description="Helical" evidence="16">
    <location>
        <begin position="1185"/>
        <end position="1208"/>
    </location>
</feature>
<dbReference type="CTD" id="286204"/>
<dbReference type="GO" id="GO:0016324">
    <property type="term" value="C:apical plasma membrane"/>
    <property type="evidence" value="ECO:0007669"/>
    <property type="project" value="UniProtKB-SubCell"/>
</dbReference>
<dbReference type="GeneID" id="112411235"/>
<dbReference type="PROSITE" id="PS00010">
    <property type="entry name" value="ASX_HYDROXYL"/>
    <property type="match status" value="5"/>
</dbReference>
<feature type="disulfide bond" evidence="15">
    <location>
        <begin position="1159"/>
        <end position="1168"/>
    </location>
</feature>
<dbReference type="RefSeq" id="XP_024617965.1">
    <property type="nucleotide sequence ID" value="XM_024762197.1"/>
</dbReference>
<evidence type="ECO:0000256" key="10">
    <source>
        <dbReference type="ARBA" id="ARBA00023180"/>
    </source>
</evidence>
<dbReference type="CDD" id="cd00054">
    <property type="entry name" value="EGF_CA"/>
    <property type="match status" value="9"/>
</dbReference>
<dbReference type="InParanoid" id="A0A341CUC4"/>
<dbReference type="FunFam" id="2.10.25.10:FF:000208">
    <property type="entry name" value="Crumbs 2, cell polarity complex component"/>
    <property type="match status" value="1"/>
</dbReference>
<evidence type="ECO:0000256" key="15">
    <source>
        <dbReference type="PROSITE-ProRule" id="PRU00076"/>
    </source>
</evidence>
<keyword evidence="7 16" id="KW-1133">Transmembrane helix</keyword>
<feature type="domain" description="EGF-like" evidence="18">
    <location>
        <begin position="389"/>
        <end position="446"/>
    </location>
</feature>
<feature type="disulfide bond" evidence="15">
    <location>
        <begin position="961"/>
        <end position="970"/>
    </location>
</feature>
<dbReference type="InterPro" id="IPR018097">
    <property type="entry name" value="EGF_Ca-bd_CS"/>
</dbReference>
<comment type="subcellular location">
    <subcellularLocation>
        <location evidence="1">Apical cell membrane</location>
        <topology evidence="1">Single-pass type I membrane protein</topology>
    </subcellularLocation>
</comment>
<dbReference type="Pfam" id="PF00008">
    <property type="entry name" value="EGF"/>
    <property type="match status" value="8"/>
</dbReference>
<dbReference type="PROSITE" id="PS01186">
    <property type="entry name" value="EGF_2"/>
    <property type="match status" value="5"/>
</dbReference>
<evidence type="ECO:0000256" key="9">
    <source>
        <dbReference type="ARBA" id="ARBA00023157"/>
    </source>
</evidence>
<evidence type="ECO:0000256" key="12">
    <source>
        <dbReference type="ARBA" id="ARBA00060989"/>
    </source>
</evidence>
<feature type="domain" description="EGF-like" evidence="18">
    <location>
        <begin position="1097"/>
        <end position="1131"/>
    </location>
</feature>
<evidence type="ECO:0000259" key="17">
    <source>
        <dbReference type="PROSITE" id="PS50025"/>
    </source>
</evidence>
<feature type="domain" description="EGF-like" evidence="18">
    <location>
        <begin position="524"/>
        <end position="564"/>
    </location>
</feature>
<dbReference type="FunFam" id="2.60.120.200:FF:000194">
    <property type="entry name" value="Crumbs cell polarity complex component 2"/>
    <property type="match status" value="1"/>
</dbReference>
<dbReference type="KEGG" id="nasi:112411235"/>
<keyword evidence="5" id="KW-0732">Signal</keyword>
<dbReference type="FunFam" id="2.10.25.10:FF:000039">
    <property type="entry name" value="Crumbs cell polarity complex component 1"/>
    <property type="match status" value="1"/>
</dbReference>
<dbReference type="InterPro" id="IPR000742">
    <property type="entry name" value="EGF"/>
</dbReference>
<evidence type="ECO:0000256" key="14">
    <source>
        <dbReference type="ARBA" id="ARBA00080891"/>
    </source>
</evidence>
<evidence type="ECO:0000256" key="11">
    <source>
        <dbReference type="ARBA" id="ARBA00023218"/>
    </source>
</evidence>
<keyword evidence="9 15" id="KW-1015">Disulfide bond</keyword>
<dbReference type="PROSITE" id="PS50026">
    <property type="entry name" value="EGF_3"/>
    <property type="match status" value="11"/>
</dbReference>
<evidence type="ECO:0000313" key="20">
    <source>
        <dbReference type="RefSeq" id="XP_024617965.1"/>
    </source>
</evidence>
<evidence type="ECO:0000256" key="6">
    <source>
        <dbReference type="ARBA" id="ARBA00022737"/>
    </source>
</evidence>
<dbReference type="FunFam" id="2.10.25.10:FF:000109">
    <property type="entry name" value="Notch homolog 4, [Drosophila]"/>
    <property type="match status" value="1"/>
</dbReference>
<keyword evidence="3 15" id="KW-0245">EGF-like domain</keyword>
<dbReference type="SMART" id="SM00282">
    <property type="entry name" value="LamG"/>
    <property type="match status" value="2"/>
</dbReference>
<dbReference type="PROSITE" id="PS00022">
    <property type="entry name" value="EGF_1"/>
    <property type="match status" value="9"/>
</dbReference>
<dbReference type="Proteomes" id="UP000252040">
    <property type="component" value="Unplaced"/>
</dbReference>
<evidence type="ECO:0000256" key="4">
    <source>
        <dbReference type="ARBA" id="ARBA00022692"/>
    </source>
</evidence>
<feature type="disulfide bond" evidence="15">
    <location>
        <begin position="436"/>
        <end position="445"/>
    </location>
</feature>
<keyword evidence="2" id="KW-1003">Cell membrane</keyword>
<feature type="disulfide bond" evidence="15">
    <location>
        <begin position="300"/>
        <end position="309"/>
    </location>
</feature>
<dbReference type="FunFam" id="2.10.25.10:FF:000339">
    <property type="entry name" value="Crumbs cell polarity complex component 2"/>
    <property type="match status" value="1"/>
</dbReference>
<evidence type="ECO:0000256" key="5">
    <source>
        <dbReference type="ARBA" id="ARBA00022729"/>
    </source>
</evidence>
<keyword evidence="19" id="KW-1185">Reference proteome</keyword>
<sequence length="1245" mass="129948">MSQWLEPGVQSAGLNTCPEPCDPGQSGHSHLLMAADTERRLRTPRVPVPQTHVLQGPSARLQRTVATPAGPWSPGAVPVSHATTALCVCPRLQTPVASAATACPDSRAHAVSWTSMSVRLGPATTGPPATTWPIATSATAPSAMRVMAPALPRSVCDVDPISGSELSNHEFSFDLRGETPPGILAALGCTHSWACCGINASRANLAALDKSVMSERWHGAWHTTDTGQVSFQSLVGFSLEQVSGQPGSASFALPLGGHLSVCLGPCPGVTCEAEVDECASAPCLHGGSCLDGLGSYRCVCAPGFGGASCQLDLDECQSQPCVHGGVCHDLVNGFRCDCADTGYEGARCEQEVLECASAPCANNASCLEGLGSFRCLCWPGYSGKRCEVDEDECAVGPCQHGGQCLQRSDPTLYGGIQAAFPGAFSFRHAAGFLCRCPLGFEGDDCSVDVDECASRPCLSGGLCQDLPNGFQCHCSDGYTGLTCQEDVDECLSEPCLHGGTCEDTVAGYICWCPEAWGGRDCSVQLTGCQGHTCPLAATCIPTFQSGVHSYACRCPPGTHGPFCGQNTTFSVVAGNPVRASVPAGGSPSLALRFRTTIPAGALATRSDTQGSLELALVETTLQATLWSHGNNVCILRLLDLPLNDGHWHRVEVMLRSGVLEMRLWHEGCPAHLCVASSPVAPPPTASLAPTPAGFCSTQLGGVAFTGCLQDVHVDGHLLLPEDLGENVLLGCGRQEQCQPPPCAHAGVCVDLWTHFHCDCPRPYSGPTCADEVPAATFGLGGTLSSASFLLDQLPGPNLTMSFLLRTRERAGLLLQLANDSVAGLTVFLREGQIQAEVPGSPALVLPGRWDDGLRHLVTLSFGPDQLQGLGQQVHVGGRLLPADAQPWGGPFRGCIQDLRLNSLHLPFFPPLLENSSLPSVPGSRRSWNLTMGCVSEDTCSPQPCLNGGTCLVSWNDFHCTCPVNFTGPTCAQQLWCPGQPCLPPATCEEVPDGFVCVAEATFREGPPAEFSGHNASSGRALSGLSLAFRTRDPEAALLRAAGAPNTVWLAVRNGSLAAGVRSGPGLPGAPTGVGVGQVLGVLSPGQPLCFLLRLPVLPEECSLNVTCLNGGPCEGGPQGANCSCQESFAGQRCQIPCEANPCLNGGTCRTAGGVYECICSASFSGQFCEVVKGLSLPPPFPLLEVAVPAACACLLLLLLGLLSGILAARKRRQSEGTYSPSQQEVAGARLEMDSVLKVPPEERLI</sequence>
<feature type="disulfide bond" evidence="15">
    <location>
        <begin position="377"/>
        <end position="386"/>
    </location>
</feature>
<dbReference type="InterPro" id="IPR001881">
    <property type="entry name" value="EGF-like_Ca-bd_dom"/>
</dbReference>
<organism evidence="19 20">
    <name type="scientific">Neophocaena asiaeorientalis asiaeorientalis</name>
    <name type="common">Yangtze finless porpoise</name>
    <name type="synonym">Neophocaena phocaenoides subsp. asiaeorientalis</name>
    <dbReference type="NCBI Taxonomy" id="1706337"/>
    <lineage>
        <taxon>Eukaryota</taxon>
        <taxon>Metazoa</taxon>
        <taxon>Chordata</taxon>
        <taxon>Craniata</taxon>
        <taxon>Vertebrata</taxon>
        <taxon>Euteleostomi</taxon>
        <taxon>Mammalia</taxon>
        <taxon>Eutheria</taxon>
        <taxon>Laurasiatheria</taxon>
        <taxon>Artiodactyla</taxon>
        <taxon>Whippomorpha</taxon>
        <taxon>Cetacea</taxon>
        <taxon>Odontoceti</taxon>
        <taxon>Phocoenidae</taxon>
        <taxon>Neophocaena</taxon>
    </lineage>
</organism>
<evidence type="ECO:0000256" key="8">
    <source>
        <dbReference type="ARBA" id="ARBA00023136"/>
    </source>
</evidence>
<dbReference type="GO" id="GO:0005509">
    <property type="term" value="F:calcium ion binding"/>
    <property type="evidence" value="ECO:0007669"/>
    <property type="project" value="InterPro"/>
</dbReference>
<dbReference type="InterPro" id="IPR000152">
    <property type="entry name" value="EGF-type_Asp/Asn_hydroxyl_site"/>
</dbReference>
<keyword evidence="11" id="KW-0217">Developmental protein</keyword>
<keyword evidence="4 16" id="KW-0812">Transmembrane</keyword>
<dbReference type="FunFam" id="2.60.120.200:FF:000204">
    <property type="entry name" value="Crumbs cell polarity complex component 2"/>
    <property type="match status" value="1"/>
</dbReference>
<comment type="similarity">
    <text evidence="12">Belongs to the Crumbs protein family.</text>
</comment>
<evidence type="ECO:0000259" key="18">
    <source>
        <dbReference type="PROSITE" id="PS50026"/>
    </source>
</evidence>
<dbReference type="PROSITE" id="PS01187">
    <property type="entry name" value="EGF_CA"/>
    <property type="match status" value="3"/>
</dbReference>